<evidence type="ECO:0000313" key="4">
    <source>
        <dbReference type="EMBL" id="VEB41731.1"/>
    </source>
</evidence>
<reference evidence="4 5" key="1">
    <citation type="submission" date="2018-12" db="EMBL/GenBank/DDBJ databases">
        <authorList>
            <consortium name="Pathogen Informatics"/>
        </authorList>
    </citation>
    <scope>NUCLEOTIDE SEQUENCE [LARGE SCALE GENOMIC DNA]</scope>
    <source>
        <strain evidence="4 5">NCTC9695</strain>
    </source>
</reference>
<evidence type="ECO:0000256" key="1">
    <source>
        <dbReference type="ARBA" id="ARBA00005194"/>
    </source>
</evidence>
<name>A0A3S4HKT1_CHRVL</name>
<dbReference type="InterPro" id="IPR000794">
    <property type="entry name" value="Beta-ketoacyl_synthase"/>
</dbReference>
<evidence type="ECO:0000259" key="3">
    <source>
        <dbReference type="PROSITE" id="PS52004"/>
    </source>
</evidence>
<accession>A0A3S4HKT1</accession>
<keyword evidence="2 4" id="KW-0808">Transferase</keyword>
<evidence type="ECO:0000256" key="2">
    <source>
        <dbReference type="ARBA" id="ARBA00022679"/>
    </source>
</evidence>
<feature type="domain" description="Ketosynthase family 3 (KS3)" evidence="3">
    <location>
        <begin position="1"/>
        <end position="136"/>
    </location>
</feature>
<dbReference type="PANTHER" id="PTHR11712:SF336">
    <property type="entry name" value="3-OXOACYL-[ACYL-CARRIER-PROTEIN] SYNTHASE, MITOCHONDRIAL"/>
    <property type="match status" value="1"/>
</dbReference>
<dbReference type="InterPro" id="IPR016039">
    <property type="entry name" value="Thiolase-like"/>
</dbReference>
<dbReference type="EC" id="2.3.1.179" evidence="4"/>
<evidence type="ECO:0000313" key="5">
    <source>
        <dbReference type="Proteomes" id="UP000275777"/>
    </source>
</evidence>
<gene>
    <name evidence="4" type="primary">fabF_1</name>
    <name evidence="4" type="ORF">NCTC9695_02170</name>
</gene>
<dbReference type="Gene3D" id="3.40.47.10">
    <property type="match status" value="1"/>
</dbReference>
<proteinExistence type="predicted"/>
<dbReference type="AlphaFoldDB" id="A0A3S4HKT1"/>
<dbReference type="EMBL" id="LR134182">
    <property type="protein sequence ID" value="VEB41731.1"/>
    <property type="molecule type" value="Genomic_DNA"/>
</dbReference>
<dbReference type="PROSITE" id="PS52004">
    <property type="entry name" value="KS3_2"/>
    <property type="match status" value="1"/>
</dbReference>
<dbReference type="GO" id="GO:0004315">
    <property type="term" value="F:3-oxoacyl-[acyl-carrier-protein] synthase activity"/>
    <property type="evidence" value="ECO:0007669"/>
    <property type="project" value="UniProtKB-EC"/>
</dbReference>
<dbReference type="GO" id="GO:0006633">
    <property type="term" value="P:fatty acid biosynthetic process"/>
    <property type="evidence" value="ECO:0007669"/>
    <property type="project" value="TreeGrafter"/>
</dbReference>
<dbReference type="Proteomes" id="UP000275777">
    <property type="component" value="Chromosome"/>
</dbReference>
<dbReference type="Pfam" id="PF02801">
    <property type="entry name" value="Ketoacyl-synt_C"/>
    <property type="match status" value="1"/>
</dbReference>
<dbReference type="InterPro" id="IPR020841">
    <property type="entry name" value="PKS_Beta-ketoAc_synthase_dom"/>
</dbReference>
<dbReference type="InterPro" id="IPR014031">
    <property type="entry name" value="Ketoacyl_synth_C"/>
</dbReference>
<sequence length="138" mass="14483">MLARVKSIEFALKQAGKRPEDIDYINAHGTSTPLNDLNESNAIKAALGAHAKRVPVSSTKSYSGHLISAAGSFESIICLKAIATGILPGTANLLESDPECDLNYLPNGHLHGQAVDTTLNLSFGFGGANAALVIERAR</sequence>
<keyword evidence="4" id="KW-0012">Acyltransferase</keyword>
<dbReference type="PANTHER" id="PTHR11712">
    <property type="entry name" value="POLYKETIDE SYNTHASE-RELATED"/>
    <property type="match status" value="1"/>
</dbReference>
<dbReference type="SUPFAM" id="SSF53901">
    <property type="entry name" value="Thiolase-like"/>
    <property type="match status" value="1"/>
</dbReference>
<comment type="pathway">
    <text evidence="1">Lipid metabolism; fatty acid biosynthesis.</text>
</comment>
<organism evidence="4 5">
    <name type="scientific">Chromobacterium violaceum</name>
    <dbReference type="NCBI Taxonomy" id="536"/>
    <lineage>
        <taxon>Bacteria</taxon>
        <taxon>Pseudomonadati</taxon>
        <taxon>Pseudomonadota</taxon>
        <taxon>Betaproteobacteria</taxon>
        <taxon>Neisseriales</taxon>
        <taxon>Chromobacteriaceae</taxon>
        <taxon>Chromobacterium</taxon>
    </lineage>
</organism>
<protein>
    <submittedName>
        <fullName evidence="4">3-oxoacyl-[acyl-carrier-protein] synthase 2</fullName>
        <ecNumber evidence="4">2.3.1.179</ecNumber>
    </submittedName>
</protein>